<reference evidence="2" key="1">
    <citation type="submission" date="2011-05" db="EMBL/GenBank/DDBJ databases">
        <title>Insights into the evolution of the great apes provided by the gorilla genome.</title>
        <authorList>
            <person name="Scally A."/>
        </authorList>
    </citation>
    <scope>NUCLEOTIDE SEQUENCE [LARGE SCALE GENOMIC DNA]</scope>
</reference>
<evidence type="ECO:0000313" key="2">
    <source>
        <dbReference type="Proteomes" id="UP000001519"/>
    </source>
</evidence>
<dbReference type="InParanoid" id="A0A2I2YB34"/>
<protein>
    <submittedName>
        <fullName evidence="1">Uncharacterized protein</fullName>
    </submittedName>
</protein>
<reference evidence="1" key="3">
    <citation type="submission" date="2025-08" db="UniProtKB">
        <authorList>
            <consortium name="Ensembl"/>
        </authorList>
    </citation>
    <scope>IDENTIFICATION</scope>
</reference>
<dbReference type="Ensembl" id="ENSGGOT00000053690.1">
    <property type="protein sequence ID" value="ENSGGOP00000032129.1"/>
    <property type="gene ID" value="ENSGGOG00000042864.1"/>
</dbReference>
<accession>A0A2I2YB34</accession>
<sequence>MAISRCVFFPHSPFLAVSKETHHYKGFLPEIFHGRPTIRKAAHVYRRLCDNKMAISDLQGAVGNQIKYVIRDIITSIVFNRALCQLLRQSFNKVYRILKLVTITSLRDAVRNLANLVGRGSI</sequence>
<dbReference type="Bgee" id="ENSGGOG00000042864">
    <property type="expression patterns" value="Expressed in frontal cortex and 6 other cell types or tissues"/>
</dbReference>
<dbReference type="AlphaFoldDB" id="A0A2I2YB34"/>
<reference evidence="1 2" key="2">
    <citation type="journal article" date="2012" name="Nature">
        <title>Insights into hominid evolution from the gorilla genome sequence.</title>
        <authorList>
            <person name="Scally A."/>
            <person name="Dutheil J.Y."/>
            <person name="Hillier L.W."/>
            <person name="Jordan G.E."/>
            <person name="Goodhead I."/>
            <person name="Herrero J."/>
            <person name="Hobolth A."/>
            <person name="Lappalainen T."/>
            <person name="Mailund T."/>
            <person name="Marques-Bonet T."/>
            <person name="McCarthy S."/>
            <person name="Montgomery S.H."/>
            <person name="Schwalie P.C."/>
            <person name="Tang Y.A."/>
            <person name="Ward M.C."/>
            <person name="Xue Y."/>
            <person name="Yngvadottir B."/>
            <person name="Alkan C."/>
            <person name="Andersen L.N."/>
            <person name="Ayub Q."/>
            <person name="Ball E.V."/>
            <person name="Beal K."/>
            <person name="Bradley B.J."/>
            <person name="Chen Y."/>
            <person name="Clee C.M."/>
            <person name="Fitzgerald S."/>
            <person name="Graves T.A."/>
            <person name="Gu Y."/>
            <person name="Heath P."/>
            <person name="Heger A."/>
            <person name="Karakoc E."/>
            <person name="Kolb-Kokocinski A."/>
            <person name="Laird G.K."/>
            <person name="Lunter G."/>
            <person name="Meader S."/>
            <person name="Mort M."/>
            <person name="Mullikin J.C."/>
            <person name="Munch K."/>
            <person name="O'Connor T.D."/>
            <person name="Phillips A.D."/>
            <person name="Prado-Martinez J."/>
            <person name="Rogers A.S."/>
            <person name="Sajjadian S."/>
            <person name="Schmidt D."/>
            <person name="Shaw K."/>
            <person name="Simpson J.T."/>
            <person name="Stenson P.D."/>
            <person name="Turner D.J."/>
            <person name="Vigilant L."/>
            <person name="Vilella A.J."/>
            <person name="Whitener W."/>
            <person name="Zhu B."/>
            <person name="Cooper D.N."/>
            <person name="de Jong P."/>
            <person name="Dermitzakis E.T."/>
            <person name="Eichler E.E."/>
            <person name="Flicek P."/>
            <person name="Goldman N."/>
            <person name="Mundy N.I."/>
            <person name="Ning Z."/>
            <person name="Odom D.T."/>
            <person name="Ponting C.P."/>
            <person name="Quail M.A."/>
            <person name="Ryder O.A."/>
            <person name="Searle S.M."/>
            <person name="Warren W.C."/>
            <person name="Wilson R.K."/>
            <person name="Schierup M.H."/>
            <person name="Rogers J."/>
            <person name="Tyler-Smith C."/>
            <person name="Durbin R."/>
        </authorList>
    </citation>
    <scope>NUCLEOTIDE SEQUENCE [LARGE SCALE GENOMIC DNA]</scope>
</reference>
<organism evidence="1 2">
    <name type="scientific">Gorilla gorilla gorilla</name>
    <name type="common">Western lowland gorilla</name>
    <dbReference type="NCBI Taxonomy" id="9595"/>
    <lineage>
        <taxon>Eukaryota</taxon>
        <taxon>Metazoa</taxon>
        <taxon>Chordata</taxon>
        <taxon>Craniata</taxon>
        <taxon>Vertebrata</taxon>
        <taxon>Euteleostomi</taxon>
        <taxon>Mammalia</taxon>
        <taxon>Eutheria</taxon>
        <taxon>Euarchontoglires</taxon>
        <taxon>Primates</taxon>
        <taxon>Haplorrhini</taxon>
        <taxon>Catarrhini</taxon>
        <taxon>Hominidae</taxon>
        <taxon>Gorilla</taxon>
    </lineage>
</organism>
<name>A0A2I2YB34_GORGO</name>
<dbReference type="GeneTree" id="ENSGT00910000146858"/>
<dbReference type="Proteomes" id="UP000001519">
    <property type="component" value="Chromosome 16"/>
</dbReference>
<keyword evidence="2" id="KW-1185">Reference proteome</keyword>
<reference evidence="1" key="4">
    <citation type="submission" date="2025-09" db="UniProtKB">
        <authorList>
            <consortium name="Ensembl"/>
        </authorList>
    </citation>
    <scope>IDENTIFICATION</scope>
</reference>
<dbReference type="EMBL" id="CABD030099066">
    <property type="status" value="NOT_ANNOTATED_CDS"/>
    <property type="molecule type" value="Genomic_DNA"/>
</dbReference>
<evidence type="ECO:0000313" key="1">
    <source>
        <dbReference type="Ensembl" id="ENSGGOP00000032129.1"/>
    </source>
</evidence>
<proteinExistence type="predicted"/>
<dbReference type="OMA" id="HHYKGFL"/>